<keyword evidence="4" id="KW-1185">Reference proteome</keyword>
<dbReference type="InterPro" id="IPR011763">
    <property type="entry name" value="COA_CT_C"/>
</dbReference>
<dbReference type="Pfam" id="PF01039">
    <property type="entry name" value="Carboxyl_trans"/>
    <property type="match status" value="1"/>
</dbReference>
<sequence length="520" mass="57590">MIDQERDIVKEAVDDLVQRKERAKLNGGLEKIKRQHDAGFYTARERIGMLVDPDSFMEVGMLNHSEMAGSEDKSAGDGLIAGIAKVDGRPIVVQAGDKTVFAGTEGAVHMRKAVSIHQYALKRGLPMFYLHEGGGLRMPDGMGSDGISDKLFPNEMLTHNRQVPSITSILGDSFGGPTWTAVSSDFVTQLKGTCMAVAGPRMIEMATGQKISTEELGGWKVHAHQTGQADAFGVTEEDCIAQMKEFFSFMPLNATEEPPMKETADDPYRMVDQVLDILPNKTNRAYDMKKIITEIVDDRRFFEYKEHYGPALITAFARMNGRTVGMIANQPIKYAGASGVQECEKATDFICLCDSFNIPMIFLHDTPGFRISNEAEKIKIPTKIMVWNQALAQSTVPKISVVIRKSVGAAYGNMCGPTMGADFVVAWPTAEINFTGPEVGINVVYGRQLQGLENAKEVRKELLEKWAFDSSPYKAAAKHLIDDVIHPRETRKFLCKTLEFAVWKNGSMSERRLANWPTGF</sequence>
<dbReference type="PANTHER" id="PTHR43842">
    <property type="entry name" value="PROPIONYL-COA CARBOXYLASE BETA CHAIN"/>
    <property type="match status" value="1"/>
</dbReference>
<dbReference type="PROSITE" id="PS50980">
    <property type="entry name" value="COA_CT_NTER"/>
    <property type="match status" value="1"/>
</dbReference>
<feature type="domain" description="CoA carboxyltransferase C-terminal" evidence="2">
    <location>
        <begin position="266"/>
        <end position="508"/>
    </location>
</feature>
<dbReference type="InterPro" id="IPR029045">
    <property type="entry name" value="ClpP/crotonase-like_dom_sf"/>
</dbReference>
<dbReference type="PANTHER" id="PTHR43842:SF2">
    <property type="entry name" value="PROPIONYL-COA CARBOXYLASE BETA CHAIN, MITOCHONDRIAL"/>
    <property type="match status" value="1"/>
</dbReference>
<dbReference type="GO" id="GO:0004658">
    <property type="term" value="F:propionyl-CoA carboxylase activity"/>
    <property type="evidence" value="ECO:0007669"/>
    <property type="project" value="TreeGrafter"/>
</dbReference>
<dbReference type="OrthoDB" id="9803706at2"/>
<evidence type="ECO:0000313" key="4">
    <source>
        <dbReference type="Proteomes" id="UP000034166"/>
    </source>
</evidence>
<dbReference type="Proteomes" id="UP000034166">
    <property type="component" value="Unassembled WGS sequence"/>
</dbReference>
<protein>
    <submittedName>
        <fullName evidence="3">Methylmalonyl-CoA decarboxylase</fullName>
    </submittedName>
</protein>
<reference evidence="3 4" key="1">
    <citation type="submission" date="2015-04" db="EMBL/GenBank/DDBJ databases">
        <title>Taxonomic description and genome sequence of Bacillus campisalis sp. nov., a novel member of the genus Bacillus isolated from solar saltern.</title>
        <authorList>
            <person name="Mathan Kumar R."/>
            <person name="Kaur G."/>
            <person name="Kumar A."/>
            <person name="Singh N.K."/>
            <person name="Kaur N."/>
            <person name="Kumar N."/>
            <person name="Mayilraj S."/>
        </authorList>
    </citation>
    <scope>NUCLEOTIDE SEQUENCE [LARGE SCALE GENOMIC DNA]</scope>
    <source>
        <strain evidence="3 4">SA2-6</strain>
    </source>
</reference>
<evidence type="ECO:0000259" key="2">
    <source>
        <dbReference type="PROSITE" id="PS50989"/>
    </source>
</evidence>
<name>A0A0M2SWQ3_9BACI</name>
<dbReference type="RefSeq" id="WP_046524480.1">
    <property type="nucleotide sequence ID" value="NZ_LAYY01000015.1"/>
</dbReference>
<accession>A0A0M2SWQ3</accession>
<gene>
    <name evidence="3" type="ORF">WQ57_14385</name>
</gene>
<evidence type="ECO:0000259" key="1">
    <source>
        <dbReference type="PROSITE" id="PS50980"/>
    </source>
</evidence>
<dbReference type="Gene3D" id="3.90.226.10">
    <property type="entry name" value="2-enoyl-CoA Hydratase, Chain A, domain 1"/>
    <property type="match status" value="2"/>
</dbReference>
<feature type="domain" description="CoA carboxyltransferase N-terminal" evidence="1">
    <location>
        <begin position="9"/>
        <end position="262"/>
    </location>
</feature>
<dbReference type="InterPro" id="IPR034733">
    <property type="entry name" value="AcCoA_carboxyl_beta"/>
</dbReference>
<dbReference type="InterPro" id="IPR051047">
    <property type="entry name" value="AccD/PCCB"/>
</dbReference>
<dbReference type="InterPro" id="IPR011762">
    <property type="entry name" value="COA_CT_N"/>
</dbReference>
<dbReference type="SUPFAM" id="SSF52096">
    <property type="entry name" value="ClpP/crotonase"/>
    <property type="match status" value="2"/>
</dbReference>
<dbReference type="PATRIC" id="fig|1408103.3.peg.3236"/>
<dbReference type="PROSITE" id="PS50989">
    <property type="entry name" value="COA_CT_CTER"/>
    <property type="match status" value="1"/>
</dbReference>
<evidence type="ECO:0000313" key="3">
    <source>
        <dbReference type="EMBL" id="KKK37387.1"/>
    </source>
</evidence>
<organism evidence="3 4">
    <name type="scientific">Mesobacillus campisalis</name>
    <dbReference type="NCBI Taxonomy" id="1408103"/>
    <lineage>
        <taxon>Bacteria</taxon>
        <taxon>Bacillati</taxon>
        <taxon>Bacillota</taxon>
        <taxon>Bacilli</taxon>
        <taxon>Bacillales</taxon>
        <taxon>Bacillaceae</taxon>
        <taxon>Mesobacillus</taxon>
    </lineage>
</organism>
<dbReference type="AlphaFoldDB" id="A0A0M2SWQ3"/>
<dbReference type="EMBL" id="LAYY01000015">
    <property type="protein sequence ID" value="KKK37387.1"/>
    <property type="molecule type" value="Genomic_DNA"/>
</dbReference>
<comment type="caution">
    <text evidence="3">The sequence shown here is derived from an EMBL/GenBank/DDBJ whole genome shotgun (WGS) entry which is preliminary data.</text>
</comment>
<proteinExistence type="predicted"/>